<sequence>MRNVDLTNVGHDEVLFQRVRTAYDEMRGTRNRKPFTVPKTIQYVKFELMFRHKSRECVGNIEVDSIPSIKEVYNGEYAYRPCPPDIGKYPVHPQVFMHSFFEPGDHTGSAVINRLLKKLYGEAKLRSGPRISAPASSISFAAHALRTLNRRSASGSRVHAARLSSR</sequence>
<comment type="caution">
    <text evidence="1">The sequence shown here is derived from an EMBL/GenBank/DDBJ whole genome shotgun (WGS) entry which is preliminary data.</text>
</comment>
<keyword evidence="2" id="KW-1185">Reference proteome</keyword>
<evidence type="ECO:0000313" key="2">
    <source>
        <dbReference type="Proteomes" id="UP001244011"/>
    </source>
</evidence>
<dbReference type="Proteomes" id="UP001244011">
    <property type="component" value="Unassembled WGS sequence"/>
</dbReference>
<gene>
    <name evidence="1" type="ORF">QBC33DRAFT_593195</name>
</gene>
<evidence type="ECO:0000313" key="1">
    <source>
        <dbReference type="EMBL" id="KAK1765189.1"/>
    </source>
</evidence>
<protein>
    <submittedName>
        <fullName evidence="1">Uncharacterized protein</fullName>
    </submittedName>
</protein>
<dbReference type="AlphaFoldDB" id="A0AAJ0BVE2"/>
<reference evidence="1" key="1">
    <citation type="submission" date="2023-06" db="EMBL/GenBank/DDBJ databases">
        <title>Genome-scale phylogeny and comparative genomics of the fungal order Sordariales.</title>
        <authorList>
            <consortium name="Lawrence Berkeley National Laboratory"/>
            <person name="Hensen N."/>
            <person name="Bonometti L."/>
            <person name="Westerberg I."/>
            <person name="Brannstrom I.O."/>
            <person name="Guillou S."/>
            <person name="Cros-Aarteil S."/>
            <person name="Calhoun S."/>
            <person name="Haridas S."/>
            <person name="Kuo A."/>
            <person name="Mondo S."/>
            <person name="Pangilinan J."/>
            <person name="Riley R."/>
            <person name="Labutti K."/>
            <person name="Andreopoulos B."/>
            <person name="Lipzen A."/>
            <person name="Chen C."/>
            <person name="Yanf M."/>
            <person name="Daum C."/>
            <person name="Ng V."/>
            <person name="Clum A."/>
            <person name="Steindorff A."/>
            <person name="Ohm R."/>
            <person name="Martin F."/>
            <person name="Silar P."/>
            <person name="Natvig D."/>
            <person name="Lalanne C."/>
            <person name="Gautier V."/>
            <person name="Ament-Velasquez S.L."/>
            <person name="Kruys A."/>
            <person name="Hutchinson M.I."/>
            <person name="Powell A.J."/>
            <person name="Barry K."/>
            <person name="Miller A.N."/>
            <person name="Grigoriev I.V."/>
            <person name="Debuchy R."/>
            <person name="Gladieux P."/>
            <person name="Thoren M.H."/>
            <person name="Johannesson H."/>
        </authorList>
    </citation>
    <scope>NUCLEOTIDE SEQUENCE</scope>
    <source>
        <strain evidence="1">8032-3</strain>
    </source>
</reference>
<name>A0AAJ0BVE2_9PEZI</name>
<dbReference type="RefSeq" id="XP_060281402.1">
    <property type="nucleotide sequence ID" value="XM_060431713.1"/>
</dbReference>
<accession>A0AAJ0BVE2</accession>
<organism evidence="1 2">
    <name type="scientific">Phialemonium atrogriseum</name>
    <dbReference type="NCBI Taxonomy" id="1093897"/>
    <lineage>
        <taxon>Eukaryota</taxon>
        <taxon>Fungi</taxon>
        <taxon>Dikarya</taxon>
        <taxon>Ascomycota</taxon>
        <taxon>Pezizomycotina</taxon>
        <taxon>Sordariomycetes</taxon>
        <taxon>Sordariomycetidae</taxon>
        <taxon>Cephalothecales</taxon>
        <taxon>Cephalothecaceae</taxon>
        <taxon>Phialemonium</taxon>
    </lineage>
</organism>
<dbReference type="GeneID" id="85314900"/>
<dbReference type="EMBL" id="MU839016">
    <property type="protein sequence ID" value="KAK1765189.1"/>
    <property type="molecule type" value="Genomic_DNA"/>
</dbReference>
<proteinExistence type="predicted"/>